<sequence length="74" mass="8403">MLWQGIINDYAVMLDFMGGAHELMSLKFDDPLGLRDRVMLHFLIWFAPRTSELTELTLFFASLTTSLQHGVAGD</sequence>
<dbReference type="Proteomes" id="UP001232973">
    <property type="component" value="Unassembled WGS sequence"/>
</dbReference>
<gene>
    <name evidence="1" type="ORF">J2S03_003318</name>
</gene>
<comment type="caution">
    <text evidence="1">The sequence shown here is derived from an EMBL/GenBank/DDBJ whole genome shotgun (WGS) entry which is preliminary data.</text>
</comment>
<accession>A0ABT9XMJ8</accession>
<protein>
    <submittedName>
        <fullName evidence="1">Site-specific recombinase XerC</fullName>
    </submittedName>
</protein>
<evidence type="ECO:0000313" key="2">
    <source>
        <dbReference type="Proteomes" id="UP001232973"/>
    </source>
</evidence>
<keyword evidence="2" id="KW-1185">Reference proteome</keyword>
<proteinExistence type="predicted"/>
<reference evidence="1 2" key="1">
    <citation type="submission" date="2023-07" db="EMBL/GenBank/DDBJ databases">
        <title>Genomic Encyclopedia of Type Strains, Phase IV (KMG-IV): sequencing the most valuable type-strain genomes for metagenomic binning, comparative biology and taxonomic classification.</title>
        <authorList>
            <person name="Goeker M."/>
        </authorList>
    </citation>
    <scope>NUCLEOTIDE SEQUENCE [LARGE SCALE GENOMIC DNA]</scope>
    <source>
        <strain evidence="1 2">DSM 4006</strain>
    </source>
</reference>
<name>A0ABT9XMJ8_9BACL</name>
<evidence type="ECO:0000313" key="1">
    <source>
        <dbReference type="EMBL" id="MDQ0191447.1"/>
    </source>
</evidence>
<organism evidence="1 2">
    <name type="scientific">Alicyclobacillus cycloheptanicus</name>
    <dbReference type="NCBI Taxonomy" id="1457"/>
    <lineage>
        <taxon>Bacteria</taxon>
        <taxon>Bacillati</taxon>
        <taxon>Bacillota</taxon>
        <taxon>Bacilli</taxon>
        <taxon>Bacillales</taxon>
        <taxon>Alicyclobacillaceae</taxon>
        <taxon>Alicyclobacillus</taxon>
    </lineage>
</organism>
<dbReference type="EMBL" id="JAUSTP010000044">
    <property type="protein sequence ID" value="MDQ0191447.1"/>
    <property type="molecule type" value="Genomic_DNA"/>
</dbReference>